<dbReference type="EMBL" id="QGKX02001621">
    <property type="protein sequence ID" value="KAF3499147.1"/>
    <property type="molecule type" value="Genomic_DNA"/>
</dbReference>
<feature type="region of interest" description="Disordered" evidence="1">
    <location>
        <begin position="56"/>
        <end position="90"/>
    </location>
</feature>
<proteinExistence type="predicted"/>
<gene>
    <name evidence="2" type="ORF">F2Q69_00040710</name>
</gene>
<comment type="caution">
    <text evidence="2">The sequence shown here is derived from an EMBL/GenBank/DDBJ whole genome shotgun (WGS) entry which is preliminary data.</text>
</comment>
<name>A0A8S9NAU6_BRACR</name>
<accession>A0A8S9NAU6</accession>
<protein>
    <submittedName>
        <fullName evidence="2">Uncharacterized protein</fullName>
    </submittedName>
</protein>
<dbReference type="Proteomes" id="UP000712600">
    <property type="component" value="Unassembled WGS sequence"/>
</dbReference>
<evidence type="ECO:0000313" key="2">
    <source>
        <dbReference type="EMBL" id="KAF3499147.1"/>
    </source>
</evidence>
<evidence type="ECO:0000313" key="3">
    <source>
        <dbReference type="Proteomes" id="UP000712600"/>
    </source>
</evidence>
<evidence type="ECO:0000256" key="1">
    <source>
        <dbReference type="SAM" id="MobiDB-lite"/>
    </source>
</evidence>
<dbReference type="AlphaFoldDB" id="A0A8S9NAU6"/>
<feature type="region of interest" description="Disordered" evidence="1">
    <location>
        <begin position="1"/>
        <end position="23"/>
    </location>
</feature>
<sequence length="177" mass="19505">MLRNTGVRESNSQARMDRDSFELSPRRTKVNWSTLLGVVCSHQSVYPKTEELLEKRDISAGESSEETTGEGEQREKENCQDGYWEQNTEKETGEKWIGADRKRWLEGRSESVMAGASLSALLQGVLVHFMTSSSLEIQGCGSGSGTLSMAGVLSVLDGWLETKPSLVVYLDHVGMVG</sequence>
<reference evidence="2" key="1">
    <citation type="submission" date="2019-12" db="EMBL/GenBank/DDBJ databases">
        <title>Genome sequencing and annotation of Brassica cretica.</title>
        <authorList>
            <person name="Studholme D.J."/>
            <person name="Sarris P."/>
        </authorList>
    </citation>
    <scope>NUCLEOTIDE SEQUENCE</scope>
    <source>
        <strain evidence="2">PFS-109/04</strain>
        <tissue evidence="2">Leaf</tissue>
    </source>
</reference>
<organism evidence="2 3">
    <name type="scientific">Brassica cretica</name>
    <name type="common">Mustard</name>
    <dbReference type="NCBI Taxonomy" id="69181"/>
    <lineage>
        <taxon>Eukaryota</taxon>
        <taxon>Viridiplantae</taxon>
        <taxon>Streptophyta</taxon>
        <taxon>Embryophyta</taxon>
        <taxon>Tracheophyta</taxon>
        <taxon>Spermatophyta</taxon>
        <taxon>Magnoliopsida</taxon>
        <taxon>eudicotyledons</taxon>
        <taxon>Gunneridae</taxon>
        <taxon>Pentapetalae</taxon>
        <taxon>rosids</taxon>
        <taxon>malvids</taxon>
        <taxon>Brassicales</taxon>
        <taxon>Brassicaceae</taxon>
        <taxon>Brassiceae</taxon>
        <taxon>Brassica</taxon>
    </lineage>
</organism>